<reference evidence="1 2" key="2">
    <citation type="submission" date="2019-04" db="EMBL/GenBank/DDBJ databases">
        <title>The genome sequence of big-headed turtle.</title>
        <authorList>
            <person name="Gong S."/>
        </authorList>
    </citation>
    <scope>NUCLEOTIDE SEQUENCE [LARGE SCALE GENOMIC DNA]</scope>
    <source>
        <strain evidence="1">DO16091913</strain>
        <tissue evidence="1">Muscle</tissue>
    </source>
</reference>
<comment type="caution">
    <text evidence="1">The sequence shown here is derived from an EMBL/GenBank/DDBJ whole genome shotgun (WGS) entry which is preliminary data.</text>
</comment>
<organism evidence="1 2">
    <name type="scientific">Platysternon megacephalum</name>
    <name type="common">big-headed turtle</name>
    <dbReference type="NCBI Taxonomy" id="55544"/>
    <lineage>
        <taxon>Eukaryota</taxon>
        <taxon>Metazoa</taxon>
        <taxon>Chordata</taxon>
        <taxon>Craniata</taxon>
        <taxon>Vertebrata</taxon>
        <taxon>Euteleostomi</taxon>
        <taxon>Archelosauria</taxon>
        <taxon>Testudinata</taxon>
        <taxon>Testudines</taxon>
        <taxon>Cryptodira</taxon>
        <taxon>Durocryptodira</taxon>
        <taxon>Testudinoidea</taxon>
        <taxon>Platysternidae</taxon>
        <taxon>Platysternon</taxon>
    </lineage>
</organism>
<proteinExistence type="predicted"/>
<name>A0A4D9E2C0_9SAUR</name>
<sequence length="111" mass="12819">MRKHSLQCFCCLSNRAQLKREEKLPLVLIRRIGKNWTGHGAVLKGSTRRSNRHFNKCNTECGCCSWEGEKVFHIFMDKIYHQEASSFLHEHLSECPSEARGELKAISQVCL</sequence>
<dbReference type="AlphaFoldDB" id="A0A4D9E2C0"/>
<reference evidence="1 2" key="1">
    <citation type="submission" date="2019-04" db="EMBL/GenBank/DDBJ databases">
        <title>Draft genome of the big-headed turtle Platysternon megacephalum.</title>
        <authorList>
            <person name="Gong S."/>
        </authorList>
    </citation>
    <scope>NUCLEOTIDE SEQUENCE [LARGE SCALE GENOMIC DNA]</scope>
    <source>
        <strain evidence="1">DO16091913</strain>
        <tissue evidence="1">Muscle</tissue>
    </source>
</reference>
<protein>
    <submittedName>
        <fullName evidence="1">Solute carrier family 25 member 36</fullName>
    </submittedName>
</protein>
<dbReference type="EMBL" id="QXTE01000240">
    <property type="protein sequence ID" value="TFK01120.1"/>
    <property type="molecule type" value="Genomic_DNA"/>
</dbReference>
<gene>
    <name evidence="1" type="ORF">DR999_PMT16742</name>
</gene>
<keyword evidence="2" id="KW-1185">Reference proteome</keyword>
<evidence type="ECO:0000313" key="2">
    <source>
        <dbReference type="Proteomes" id="UP000297703"/>
    </source>
</evidence>
<accession>A0A4D9E2C0</accession>
<evidence type="ECO:0000313" key="1">
    <source>
        <dbReference type="EMBL" id="TFK01120.1"/>
    </source>
</evidence>
<dbReference type="Proteomes" id="UP000297703">
    <property type="component" value="Unassembled WGS sequence"/>
</dbReference>